<evidence type="ECO:0008006" key="5">
    <source>
        <dbReference type="Google" id="ProtNLM"/>
    </source>
</evidence>
<organism evidence="3 4">
    <name type="scientific">Parvimonas micra</name>
    <dbReference type="NCBI Taxonomy" id="33033"/>
    <lineage>
        <taxon>Bacteria</taxon>
        <taxon>Bacillati</taxon>
        <taxon>Bacillota</taxon>
        <taxon>Tissierellia</taxon>
        <taxon>Tissierellales</taxon>
        <taxon>Peptoniphilaceae</taxon>
        <taxon>Parvimonas</taxon>
    </lineage>
</organism>
<feature type="region of interest" description="Disordered" evidence="1">
    <location>
        <begin position="26"/>
        <end position="91"/>
    </location>
</feature>
<feature type="chain" id="PRO_5040934096" description="N-acetylmuramoyl-L-alanine amidase" evidence="2">
    <location>
        <begin position="25"/>
        <end position="120"/>
    </location>
</feature>
<evidence type="ECO:0000256" key="1">
    <source>
        <dbReference type="SAM" id="MobiDB-lite"/>
    </source>
</evidence>
<proteinExistence type="predicted"/>
<reference evidence="3" key="1">
    <citation type="submission" date="2022-07" db="EMBL/GenBank/DDBJ databases">
        <title>Parvimonas micra travels from the subgingival sulcus of the human oral cavity to the colorectal adenocarcinoma.</title>
        <authorList>
            <person name="Conde-Perez K."/>
            <person name="Buetas E."/>
            <person name="Aja-Macaya P."/>
            <person name="Martin-De Arribas E."/>
            <person name="Iglesias-Corras I."/>
            <person name="Trigo-Tasende N."/>
            <person name="Nasser-Ali M."/>
            <person name="Estevez L.S."/>
            <person name="Rumbo-Feal S."/>
            <person name="Otero-Alen B."/>
            <person name="Noguera J.F."/>
            <person name="Concha A."/>
            <person name="Pardinas-Lopez S."/>
            <person name="Carda-Dieguez M."/>
            <person name="Gomez-Randulfe I."/>
            <person name="Martinez-Lago N."/>
            <person name="Ladra S."/>
            <person name="Aparicio L.A."/>
            <person name="Bou G."/>
            <person name="Mira A."/>
            <person name="Vallejo J.A."/>
            <person name="Poza M."/>
        </authorList>
    </citation>
    <scope>NUCLEOTIDE SEQUENCE</scope>
    <source>
        <strain evidence="3">PM79KC-AC-4</strain>
    </source>
</reference>
<evidence type="ECO:0000313" key="3">
    <source>
        <dbReference type="EMBL" id="MCZ7407964.1"/>
    </source>
</evidence>
<evidence type="ECO:0000256" key="2">
    <source>
        <dbReference type="SAM" id="SignalP"/>
    </source>
</evidence>
<gene>
    <name evidence="3" type="ORF">NND69_06280</name>
</gene>
<accession>A0A9X3HC12</accession>
<dbReference type="EMBL" id="JANDZV010000005">
    <property type="protein sequence ID" value="MCZ7407964.1"/>
    <property type="molecule type" value="Genomic_DNA"/>
</dbReference>
<name>A0A9X3HC12_9FIRM</name>
<protein>
    <recommendedName>
        <fullName evidence="5">N-acetylmuramoyl-L-alanine amidase</fullName>
    </recommendedName>
</protein>
<keyword evidence="2" id="KW-0732">Signal</keyword>
<feature type="compositionally biased region" description="Polar residues" evidence="1">
    <location>
        <begin position="27"/>
        <end position="45"/>
    </location>
</feature>
<evidence type="ECO:0000313" key="4">
    <source>
        <dbReference type="Proteomes" id="UP001141458"/>
    </source>
</evidence>
<dbReference type="RefSeq" id="WP_269721050.1">
    <property type="nucleotide sequence ID" value="NZ_CP101408.1"/>
</dbReference>
<feature type="compositionally biased region" description="Basic and acidic residues" evidence="1">
    <location>
        <begin position="56"/>
        <end position="91"/>
    </location>
</feature>
<dbReference type="Proteomes" id="UP001141458">
    <property type="component" value="Unassembled WGS sequence"/>
</dbReference>
<comment type="caution">
    <text evidence="3">The sequence shown here is derived from an EMBL/GenBank/DDBJ whole genome shotgun (WGS) entry which is preliminary data.</text>
</comment>
<feature type="signal peptide" evidence="2">
    <location>
        <begin position="1"/>
        <end position="24"/>
    </location>
</feature>
<sequence>MKKKIITLLLAIFITISSIVPAVAMEQTASDKTSNEKTSVNNVGNKENKILPNGEKGIKSKEEKDSNKLEKETKQKSNEKNSKEKEFNLLKEAKNVQMRPVKTHDDVIKKSLWKAKVEDR</sequence>
<dbReference type="AlphaFoldDB" id="A0A9X3HC12"/>